<dbReference type="AlphaFoldDB" id="A0AA36DVB8"/>
<sequence length="118" mass="12473">MTRCHSPSPSPSIDYPYMSPPADLAPTLASSPSFGMSPAPEPEEARNTTAANVESENPVDSSSKGMSGGKKAGISIGVIAAVCVVGFGGMLYKKRKQNISSSAIRLYRQRGFHLRDVD</sequence>
<gene>
    <name evidence="3" type="ORF">LSALG_LOCUS13143</name>
</gene>
<feature type="region of interest" description="Disordered" evidence="1">
    <location>
        <begin position="1"/>
        <end position="68"/>
    </location>
</feature>
<evidence type="ECO:0000313" key="3">
    <source>
        <dbReference type="EMBL" id="CAI9272968.1"/>
    </source>
</evidence>
<protein>
    <submittedName>
        <fullName evidence="3">Uncharacterized protein</fullName>
    </submittedName>
</protein>
<keyword evidence="2" id="KW-0472">Membrane</keyword>
<organism evidence="3 4">
    <name type="scientific">Lactuca saligna</name>
    <name type="common">Willowleaf lettuce</name>
    <dbReference type="NCBI Taxonomy" id="75948"/>
    <lineage>
        <taxon>Eukaryota</taxon>
        <taxon>Viridiplantae</taxon>
        <taxon>Streptophyta</taxon>
        <taxon>Embryophyta</taxon>
        <taxon>Tracheophyta</taxon>
        <taxon>Spermatophyta</taxon>
        <taxon>Magnoliopsida</taxon>
        <taxon>eudicotyledons</taxon>
        <taxon>Gunneridae</taxon>
        <taxon>Pentapetalae</taxon>
        <taxon>asterids</taxon>
        <taxon>campanulids</taxon>
        <taxon>Asterales</taxon>
        <taxon>Asteraceae</taxon>
        <taxon>Cichorioideae</taxon>
        <taxon>Cichorieae</taxon>
        <taxon>Lactucinae</taxon>
        <taxon>Lactuca</taxon>
    </lineage>
</organism>
<dbReference type="Proteomes" id="UP001177003">
    <property type="component" value="Chromosome 2"/>
</dbReference>
<evidence type="ECO:0000256" key="2">
    <source>
        <dbReference type="SAM" id="Phobius"/>
    </source>
</evidence>
<dbReference type="PANTHER" id="PTHR36721">
    <property type="entry name" value="PROLINE-RICH FAMILY PROTEIN"/>
    <property type="match status" value="1"/>
</dbReference>
<feature type="transmembrane region" description="Helical" evidence="2">
    <location>
        <begin position="72"/>
        <end position="92"/>
    </location>
</feature>
<name>A0AA36DVB8_LACSI</name>
<proteinExistence type="predicted"/>
<dbReference type="EMBL" id="OX465078">
    <property type="protein sequence ID" value="CAI9272968.1"/>
    <property type="molecule type" value="Genomic_DNA"/>
</dbReference>
<keyword evidence="2" id="KW-0812">Transmembrane</keyword>
<keyword evidence="4" id="KW-1185">Reference proteome</keyword>
<accession>A0AA36DVB8</accession>
<evidence type="ECO:0000313" key="4">
    <source>
        <dbReference type="Proteomes" id="UP001177003"/>
    </source>
</evidence>
<feature type="compositionally biased region" description="Low complexity" evidence="1">
    <location>
        <begin position="11"/>
        <end position="21"/>
    </location>
</feature>
<keyword evidence="2" id="KW-1133">Transmembrane helix</keyword>
<evidence type="ECO:0000256" key="1">
    <source>
        <dbReference type="SAM" id="MobiDB-lite"/>
    </source>
</evidence>
<dbReference type="PANTHER" id="PTHR36721:SF15">
    <property type="entry name" value="EN_SPM-LIKE TRANSPOSON PROTEIN"/>
    <property type="match status" value="1"/>
</dbReference>
<reference evidence="3" key="1">
    <citation type="submission" date="2023-04" db="EMBL/GenBank/DDBJ databases">
        <authorList>
            <person name="Vijverberg K."/>
            <person name="Xiong W."/>
            <person name="Schranz E."/>
        </authorList>
    </citation>
    <scope>NUCLEOTIDE SEQUENCE</scope>
</reference>